<reference evidence="7 8" key="2">
    <citation type="submission" date="2018-12" db="EMBL/GenBank/DDBJ databases">
        <title>Rhizobacter gummiphilus sp. nov., a rubber-degrading bacterium isolated from the soil of a botanical garden in Japan.</title>
        <authorList>
            <person name="Shunsuke S.S."/>
        </authorList>
    </citation>
    <scope>NUCLEOTIDE SEQUENCE [LARGE SCALE GENOMIC DNA]</scope>
    <source>
        <strain evidence="7 8">S-16</strain>
    </source>
</reference>
<keyword evidence="8" id="KW-1185">Reference proteome</keyword>
<feature type="domain" description="OmpA-like" evidence="6">
    <location>
        <begin position="182"/>
        <end position="299"/>
    </location>
</feature>
<dbReference type="PANTHER" id="PTHR30329">
    <property type="entry name" value="STATOR ELEMENT OF FLAGELLAR MOTOR COMPLEX"/>
    <property type="match status" value="1"/>
</dbReference>
<dbReference type="PROSITE" id="PS51123">
    <property type="entry name" value="OMPA_2"/>
    <property type="match status" value="1"/>
</dbReference>
<evidence type="ECO:0000313" key="7">
    <source>
        <dbReference type="EMBL" id="RQP22840.1"/>
    </source>
</evidence>
<evidence type="ECO:0000256" key="2">
    <source>
        <dbReference type="ARBA" id="ARBA00023136"/>
    </source>
</evidence>
<dbReference type="PRINTS" id="PR01021">
    <property type="entry name" value="OMPADOMAIN"/>
</dbReference>
<evidence type="ECO:0000256" key="3">
    <source>
        <dbReference type="ARBA" id="ARBA00023237"/>
    </source>
</evidence>
<gene>
    <name evidence="7" type="ORF">DZC73_21370</name>
</gene>
<dbReference type="CDD" id="cd07185">
    <property type="entry name" value="OmpA_C-like"/>
    <property type="match status" value="1"/>
</dbReference>
<dbReference type="InterPro" id="IPR036737">
    <property type="entry name" value="OmpA-like_sf"/>
</dbReference>
<dbReference type="Pfam" id="PF14346">
    <property type="entry name" value="DUF4398"/>
    <property type="match status" value="1"/>
</dbReference>
<dbReference type="PROSITE" id="PS51257">
    <property type="entry name" value="PROKAR_LIPOPROTEIN"/>
    <property type="match status" value="1"/>
</dbReference>
<dbReference type="GO" id="GO:0009279">
    <property type="term" value="C:cell outer membrane"/>
    <property type="evidence" value="ECO:0007669"/>
    <property type="project" value="UniProtKB-SubCell"/>
</dbReference>
<dbReference type="Pfam" id="PF00691">
    <property type="entry name" value="OmpA"/>
    <property type="match status" value="1"/>
</dbReference>
<keyword evidence="2 4" id="KW-0472">Membrane</keyword>
<accession>A0A3N7HL63</accession>
<dbReference type="InterPro" id="IPR025511">
    <property type="entry name" value="DUF4398"/>
</dbReference>
<dbReference type="OrthoDB" id="9782229at2"/>
<evidence type="ECO:0000256" key="5">
    <source>
        <dbReference type="SAM" id="Coils"/>
    </source>
</evidence>
<sequence length="306" mass="33253">MNKQHWTTLAGGIATAWMLSACSTAPQRNAMLDEAHQSYDRAAANGQVTQYAQGELSRARDALARADSAWRDKQEDAEVNHLAYLAQKRTLVATNIGAQRAADARVETAGAERERLRADVRTREAQVAQANARSAQAQAQNAQAQAQFAQTQAQNAQAMAAAEAERANRLQRELAELQAKPTDHGLVVMLQDVLFDTGHATLKEGSQAKLDQLAVVLKNHPERRILVEGFTDSVGSDAMNMALSQARADSVRNALLSRGVPADRIETRGYGETRPVASNDNAAGRQQNRRVEVVFSDEQGKFAAAR</sequence>
<proteinExistence type="predicted"/>
<evidence type="ECO:0000256" key="4">
    <source>
        <dbReference type="PROSITE-ProRule" id="PRU00473"/>
    </source>
</evidence>
<evidence type="ECO:0000259" key="6">
    <source>
        <dbReference type="PROSITE" id="PS51123"/>
    </source>
</evidence>
<organism evidence="7 8">
    <name type="scientific">Piscinibacter terrae</name>
    <dbReference type="NCBI Taxonomy" id="2496871"/>
    <lineage>
        <taxon>Bacteria</taxon>
        <taxon>Pseudomonadati</taxon>
        <taxon>Pseudomonadota</taxon>
        <taxon>Betaproteobacteria</taxon>
        <taxon>Burkholderiales</taxon>
        <taxon>Sphaerotilaceae</taxon>
        <taxon>Piscinibacter</taxon>
    </lineage>
</organism>
<keyword evidence="3" id="KW-0998">Cell outer membrane</keyword>
<evidence type="ECO:0000313" key="8">
    <source>
        <dbReference type="Proteomes" id="UP000267464"/>
    </source>
</evidence>
<reference evidence="7 8" key="1">
    <citation type="submission" date="2018-08" db="EMBL/GenBank/DDBJ databases">
        <authorList>
            <person name="Khan S.A."/>
            <person name="Jeon C.O."/>
            <person name="Chun B.H."/>
            <person name="Jeong S.E."/>
        </authorList>
    </citation>
    <scope>NUCLEOTIDE SEQUENCE [LARGE SCALE GENOMIC DNA]</scope>
    <source>
        <strain evidence="7 8">S-16</strain>
    </source>
</reference>
<feature type="coiled-coil region" evidence="5">
    <location>
        <begin position="113"/>
        <end position="180"/>
    </location>
</feature>
<dbReference type="EMBL" id="QUSW01000006">
    <property type="protein sequence ID" value="RQP22840.1"/>
    <property type="molecule type" value="Genomic_DNA"/>
</dbReference>
<dbReference type="AlphaFoldDB" id="A0A3N7HL63"/>
<comment type="caution">
    <text evidence="7">The sequence shown here is derived from an EMBL/GenBank/DDBJ whole genome shotgun (WGS) entry which is preliminary data.</text>
</comment>
<protein>
    <submittedName>
        <fullName evidence="7">DUF4398 domain-containing protein</fullName>
    </submittedName>
</protein>
<evidence type="ECO:0000256" key="1">
    <source>
        <dbReference type="ARBA" id="ARBA00004442"/>
    </source>
</evidence>
<keyword evidence="5" id="KW-0175">Coiled coil</keyword>
<name>A0A3N7HL63_9BURK</name>
<dbReference type="InterPro" id="IPR006664">
    <property type="entry name" value="OMP_bac"/>
</dbReference>
<dbReference type="RefSeq" id="WP_124542418.1">
    <property type="nucleotide sequence ID" value="NZ_QUSW01000006.1"/>
</dbReference>
<dbReference type="SUPFAM" id="SSF103088">
    <property type="entry name" value="OmpA-like"/>
    <property type="match status" value="1"/>
</dbReference>
<dbReference type="InterPro" id="IPR050330">
    <property type="entry name" value="Bact_OuterMem_StrucFunc"/>
</dbReference>
<dbReference type="PANTHER" id="PTHR30329:SF21">
    <property type="entry name" value="LIPOPROTEIN YIAD-RELATED"/>
    <property type="match status" value="1"/>
</dbReference>
<dbReference type="InterPro" id="IPR006665">
    <property type="entry name" value="OmpA-like"/>
</dbReference>
<dbReference type="Gene3D" id="3.30.1330.60">
    <property type="entry name" value="OmpA-like domain"/>
    <property type="match status" value="1"/>
</dbReference>
<dbReference type="Proteomes" id="UP000267464">
    <property type="component" value="Unassembled WGS sequence"/>
</dbReference>
<comment type="subcellular location">
    <subcellularLocation>
        <location evidence="1">Cell outer membrane</location>
    </subcellularLocation>
</comment>